<dbReference type="PANTHER" id="PTHR31001">
    <property type="entry name" value="UNCHARACTERIZED TRANSCRIPTIONAL REGULATORY PROTEIN"/>
    <property type="match status" value="1"/>
</dbReference>
<dbReference type="SMART" id="SM00066">
    <property type="entry name" value="GAL4"/>
    <property type="match status" value="1"/>
</dbReference>
<dbReference type="Gene3D" id="4.10.240.10">
    <property type="entry name" value="Zn(2)-C6 fungal-type DNA-binding domain"/>
    <property type="match status" value="1"/>
</dbReference>
<gene>
    <name evidence="6" type="ORF">GQX73_g4596</name>
</gene>
<keyword evidence="7" id="KW-1185">Reference proteome</keyword>
<dbReference type="SMART" id="SM00906">
    <property type="entry name" value="Fungal_trans"/>
    <property type="match status" value="1"/>
</dbReference>
<feature type="domain" description="Zn(2)-C6 fungal-type" evidence="5">
    <location>
        <begin position="46"/>
        <end position="75"/>
    </location>
</feature>
<accession>A0A7C8MMN5</accession>
<dbReference type="GO" id="GO:0008270">
    <property type="term" value="F:zinc ion binding"/>
    <property type="evidence" value="ECO:0007669"/>
    <property type="project" value="InterPro"/>
</dbReference>
<dbReference type="InParanoid" id="A0A7C8MMN5"/>
<feature type="compositionally biased region" description="Polar residues" evidence="4">
    <location>
        <begin position="12"/>
        <end position="29"/>
    </location>
</feature>
<comment type="caution">
    <text evidence="6">The sequence shown here is derived from an EMBL/GenBank/DDBJ whole genome shotgun (WGS) entry which is preliminary data.</text>
</comment>
<dbReference type="InterPro" id="IPR050613">
    <property type="entry name" value="Sec_Metabolite_Reg"/>
</dbReference>
<dbReference type="PANTHER" id="PTHR31001:SF45">
    <property type="entry name" value="ZN(II)2CYS6 TRANSCRIPTION FACTOR (EUROFUNG)"/>
    <property type="match status" value="1"/>
</dbReference>
<organism evidence="6 7">
    <name type="scientific">Xylaria multiplex</name>
    <dbReference type="NCBI Taxonomy" id="323545"/>
    <lineage>
        <taxon>Eukaryota</taxon>
        <taxon>Fungi</taxon>
        <taxon>Dikarya</taxon>
        <taxon>Ascomycota</taxon>
        <taxon>Pezizomycotina</taxon>
        <taxon>Sordariomycetes</taxon>
        <taxon>Xylariomycetidae</taxon>
        <taxon>Xylariales</taxon>
        <taxon>Xylariaceae</taxon>
        <taxon>Xylaria</taxon>
    </lineage>
</organism>
<evidence type="ECO:0000256" key="4">
    <source>
        <dbReference type="SAM" id="MobiDB-lite"/>
    </source>
</evidence>
<dbReference type="EMBL" id="WUBL01000043">
    <property type="protein sequence ID" value="KAF2968952.1"/>
    <property type="molecule type" value="Genomic_DNA"/>
</dbReference>
<dbReference type="PROSITE" id="PS50048">
    <property type="entry name" value="ZN2_CY6_FUNGAL_2"/>
    <property type="match status" value="1"/>
</dbReference>
<dbReference type="InterPro" id="IPR036864">
    <property type="entry name" value="Zn2-C6_fun-type_DNA-bd_sf"/>
</dbReference>
<keyword evidence="2" id="KW-0479">Metal-binding</keyword>
<dbReference type="GO" id="GO:0003677">
    <property type="term" value="F:DNA binding"/>
    <property type="evidence" value="ECO:0007669"/>
    <property type="project" value="InterPro"/>
</dbReference>
<dbReference type="AlphaFoldDB" id="A0A7C8MMN5"/>
<name>A0A7C8MMN5_9PEZI</name>
<keyword evidence="3" id="KW-0539">Nucleus</keyword>
<dbReference type="InterPro" id="IPR007219">
    <property type="entry name" value="XnlR_reg_dom"/>
</dbReference>
<dbReference type="Pfam" id="PF00172">
    <property type="entry name" value="Zn_clus"/>
    <property type="match status" value="1"/>
</dbReference>
<evidence type="ECO:0000256" key="2">
    <source>
        <dbReference type="ARBA" id="ARBA00022723"/>
    </source>
</evidence>
<dbReference type="Pfam" id="PF04082">
    <property type="entry name" value="Fungal_trans"/>
    <property type="match status" value="1"/>
</dbReference>
<evidence type="ECO:0000256" key="1">
    <source>
        <dbReference type="ARBA" id="ARBA00004123"/>
    </source>
</evidence>
<evidence type="ECO:0000256" key="3">
    <source>
        <dbReference type="ARBA" id="ARBA00023242"/>
    </source>
</evidence>
<dbReference type="SUPFAM" id="SSF57701">
    <property type="entry name" value="Zn2/Cys6 DNA-binding domain"/>
    <property type="match status" value="1"/>
</dbReference>
<dbReference type="Proteomes" id="UP000481858">
    <property type="component" value="Unassembled WGS sequence"/>
</dbReference>
<dbReference type="OrthoDB" id="2269373at2759"/>
<feature type="region of interest" description="Disordered" evidence="4">
    <location>
        <begin position="1"/>
        <end position="38"/>
    </location>
</feature>
<comment type="subcellular location">
    <subcellularLocation>
        <location evidence="1">Nucleus</location>
    </subcellularLocation>
</comment>
<dbReference type="CDD" id="cd12148">
    <property type="entry name" value="fungal_TF_MHR"/>
    <property type="match status" value="1"/>
</dbReference>
<protein>
    <recommendedName>
        <fullName evidence="5">Zn(2)-C6 fungal-type domain-containing protein</fullName>
    </recommendedName>
</protein>
<dbReference type="GO" id="GO:0005634">
    <property type="term" value="C:nucleus"/>
    <property type="evidence" value="ECO:0007669"/>
    <property type="project" value="UniProtKB-SubCell"/>
</dbReference>
<feature type="compositionally biased region" description="Basic and acidic residues" evidence="4">
    <location>
        <begin position="1"/>
        <end position="11"/>
    </location>
</feature>
<sequence>MPATPESHHSGDGSSTYNQSTPIGASVANTPPDPESSIVKVTRGHSCVLCQQRKVRCDKKKPCSNCVKAGVDCRVVPPQPPRRRKKRIPERDLVERLRKYEALLSQNGIEFESLGPDIKITDPGSVEEGDELDPVFTRQRARASPAGADSDLISSAGETLHRPRTFRWFPFQKEFRARSASVPDSSEEEDVGSTINHAYDQMFGNTDGFPFAIGGQSQSVTDLHPEGVQIFSLWQIYLDNVNPLLKLTHTPTLQVQILEASRNLTKVSKSLEALMFAIYLMAITSLNDDEVEQMFNDTRSNLLTKYQHGTQQALFNAGFMRMPDLTILQAYLLYCIGVRQYTDPRTLFCLTGMGVRLAQRLGLQRDGAEFGFSPFEVEERRRLWWNLAGFDRRIGELCGSTITAITTGGNCKLPLNINDADLNTHAKDSPLPPGGVTEMIFSLTRLEFAKAPGNDKMKAQLSPANPQAVTNLADHRLSSYLDQFAHYMEETYLKFCDPKVPIHYMTLLMTRASICKLKVLSGFFRAVITAPSPLPGAESEALLIEAIQMIEYDSMIQAHERLKGFLWYTKMYFPFPAYVCLLGELRRRTTGDLCERAWEAIFEHGERRKLTTSTHTPLHLAFSALFVKAWDAREAAEAANGRTLIPPKLITLMRQIEARMPKKTKDKTPVPTPSPKIPVVSAGFASAPPPPSSSSAPAANVMPNTAMYHPADMFNNMQPADINRQFSLAFPEVNFGGEMDWNYLLQEYGGMPHQGMHQGMHSFGMPPIMQDPTQAGSWQ</sequence>
<dbReference type="CDD" id="cd00067">
    <property type="entry name" value="GAL4"/>
    <property type="match status" value="1"/>
</dbReference>
<proteinExistence type="predicted"/>
<dbReference type="GO" id="GO:0006351">
    <property type="term" value="P:DNA-templated transcription"/>
    <property type="evidence" value="ECO:0007669"/>
    <property type="project" value="InterPro"/>
</dbReference>
<evidence type="ECO:0000259" key="5">
    <source>
        <dbReference type="PROSITE" id="PS50048"/>
    </source>
</evidence>
<evidence type="ECO:0000313" key="7">
    <source>
        <dbReference type="Proteomes" id="UP000481858"/>
    </source>
</evidence>
<reference evidence="6 7" key="1">
    <citation type="submission" date="2019-12" db="EMBL/GenBank/DDBJ databases">
        <title>Draft genome sequence of the ascomycete Xylaria multiplex DSM 110363.</title>
        <authorList>
            <person name="Buettner E."/>
            <person name="Kellner H."/>
        </authorList>
    </citation>
    <scope>NUCLEOTIDE SEQUENCE [LARGE SCALE GENOMIC DNA]</scope>
    <source>
        <strain evidence="6 7">DSM 110363</strain>
    </source>
</reference>
<dbReference type="InterPro" id="IPR001138">
    <property type="entry name" value="Zn2Cys6_DnaBD"/>
</dbReference>
<evidence type="ECO:0000313" key="6">
    <source>
        <dbReference type="EMBL" id="KAF2968952.1"/>
    </source>
</evidence>
<dbReference type="GO" id="GO:0000981">
    <property type="term" value="F:DNA-binding transcription factor activity, RNA polymerase II-specific"/>
    <property type="evidence" value="ECO:0007669"/>
    <property type="project" value="InterPro"/>
</dbReference>